<reference evidence="1" key="1">
    <citation type="submission" date="2018-12" db="EMBL/GenBank/DDBJ databases">
        <authorList>
            <person name="Will S."/>
            <person name="Neumann-Schaal M."/>
            <person name="Henke P."/>
        </authorList>
    </citation>
    <scope>NUCLEOTIDE SEQUENCE</scope>
    <source>
        <strain evidence="1">PCC 7102</strain>
    </source>
</reference>
<gene>
    <name evidence="1" type="ORF">DSM106972_007460</name>
</gene>
<dbReference type="EMBL" id="RSCL01000001">
    <property type="protein sequence ID" value="RUT10251.1"/>
    <property type="molecule type" value="Genomic_DNA"/>
</dbReference>
<name>A0A433VVY2_9CYAN</name>
<keyword evidence="2" id="KW-1185">Reference proteome</keyword>
<dbReference type="OrthoDB" id="521584at2"/>
<sequence length="69" mass="8351">MSFTQDQRIDVRSTACFLAICLFRIKNEFKELNIPLEQEILTKFFRQAMKMELHQTIRQQIEDLFKVNI</sequence>
<dbReference type="Proteomes" id="UP000271624">
    <property type="component" value="Unassembled WGS sequence"/>
</dbReference>
<evidence type="ECO:0000313" key="1">
    <source>
        <dbReference type="EMBL" id="RUT10251.1"/>
    </source>
</evidence>
<dbReference type="AlphaFoldDB" id="A0A433VVY2"/>
<comment type="caution">
    <text evidence="1">The sequence shown here is derived from an EMBL/GenBank/DDBJ whole genome shotgun (WGS) entry which is preliminary data.</text>
</comment>
<evidence type="ECO:0000313" key="2">
    <source>
        <dbReference type="Proteomes" id="UP000271624"/>
    </source>
</evidence>
<organism evidence="1 2">
    <name type="scientific">Dulcicalothrix desertica PCC 7102</name>
    <dbReference type="NCBI Taxonomy" id="232991"/>
    <lineage>
        <taxon>Bacteria</taxon>
        <taxon>Bacillati</taxon>
        <taxon>Cyanobacteriota</taxon>
        <taxon>Cyanophyceae</taxon>
        <taxon>Nostocales</taxon>
        <taxon>Calotrichaceae</taxon>
        <taxon>Dulcicalothrix</taxon>
    </lineage>
</organism>
<accession>A0A433VVY2</accession>
<proteinExistence type="predicted"/>
<reference evidence="1" key="2">
    <citation type="journal article" date="2019" name="Genome Biol. Evol.">
        <title>Day and night: Metabolic profiles and evolutionary relationships of six axenic non-marine cyanobacteria.</title>
        <authorList>
            <person name="Will S.E."/>
            <person name="Henke P."/>
            <person name="Boedeker C."/>
            <person name="Huang S."/>
            <person name="Brinkmann H."/>
            <person name="Rohde M."/>
            <person name="Jarek M."/>
            <person name="Friedl T."/>
            <person name="Seufert S."/>
            <person name="Schumacher M."/>
            <person name="Overmann J."/>
            <person name="Neumann-Schaal M."/>
            <person name="Petersen J."/>
        </authorList>
    </citation>
    <scope>NUCLEOTIDE SEQUENCE [LARGE SCALE GENOMIC DNA]</scope>
    <source>
        <strain evidence="1">PCC 7102</strain>
    </source>
</reference>
<dbReference type="RefSeq" id="WP_127078937.1">
    <property type="nucleotide sequence ID" value="NZ_RSCL01000001.1"/>
</dbReference>
<protein>
    <submittedName>
        <fullName evidence="1">Uncharacterized protein</fullName>
    </submittedName>
</protein>